<geneLocation type="mitochondrion" evidence="21"/>
<evidence type="ECO:0000313" key="21">
    <source>
        <dbReference type="EMBL" id="AKL90612.1"/>
    </source>
</evidence>
<evidence type="ECO:0000256" key="4">
    <source>
        <dbReference type="ARBA" id="ARBA00021096"/>
    </source>
</evidence>
<keyword evidence="5 17" id="KW-0813">Transport</keyword>
<keyword evidence="8" id="KW-0999">Mitochondrion inner membrane</keyword>
<feature type="domain" description="NADH-Ubiquinone oxidoreductase (complex I) chain 5 N-terminal" evidence="19">
    <location>
        <begin position="38"/>
        <end position="88"/>
    </location>
</feature>
<sequence>MDKFLYQKISFFLMNLMVITWLFGIYLNLNETSIFVEWIMGGGIVNFSATILLDYMSCFFLSVVLCISSNVIWYSKSYMHSDLNANRFIMLVLGFVISMMLLIVSPNILSILLGWDGLGLISYCLVIYYPSKKSSSAGMLTVLSNRVGDVCILLSIGWFTLMGDFNILCWNLTSTLDETYWLPLLVMIAAMTKSAQIPFSAWLPAAMAAPTPVSALVHSSTLVTAGVYLLIRFSFLLESQWSSSLMFISMMTMFMSGIVAICEYDLKKVIALSTLSQLGMMMFAISLTLHKVAFFHLLSHALFKALLFLCAGILIHGIGGSQDMRHFGSLVKSYPMVAVCLNLANFSLCGIPFLAGFYSKDMIVELACQNSWGMFIVIMMFMCLGLTVLYSVRLVFFSFSNLKTGVPLQSLCEEDSTLVYPVVILTLISILSGPSLMWLMFPYPSLILLPPTLKLATIFVISFSIFLMVGLSQISLTQLNESNQLTYLIGAMWFLPWISGQSMTEGVISKSNYIIKILDQGWLEYYTCVVSSDIPNKIIPVVTNTQQNSLKIHFMVFLMWILLLIIFIL</sequence>
<keyword evidence="12 17" id="KW-0520">NAD</keyword>
<dbReference type="Pfam" id="PF06455">
    <property type="entry name" value="NADH5_C"/>
    <property type="match status" value="1"/>
</dbReference>
<protein>
    <recommendedName>
        <fullName evidence="4 17">NADH-ubiquinone oxidoreductase chain 5</fullName>
        <ecNumber evidence="3 17">7.1.1.2</ecNumber>
    </recommendedName>
</protein>
<evidence type="ECO:0000256" key="3">
    <source>
        <dbReference type="ARBA" id="ARBA00012944"/>
    </source>
</evidence>
<keyword evidence="13 17" id="KW-0830">Ubiquinone</keyword>
<feature type="transmembrane region" description="Helical" evidence="17">
    <location>
        <begin position="215"/>
        <end position="235"/>
    </location>
</feature>
<keyword evidence="14 17" id="KW-0496">Mitochondrion</keyword>
<evidence type="ECO:0000256" key="8">
    <source>
        <dbReference type="ARBA" id="ARBA00022792"/>
    </source>
</evidence>
<dbReference type="Pfam" id="PF00361">
    <property type="entry name" value="Proton_antipo_M"/>
    <property type="match status" value="1"/>
</dbReference>
<dbReference type="EMBL" id="KP721459">
    <property type="protein sequence ID" value="AKL90612.1"/>
    <property type="molecule type" value="Genomic_DNA"/>
</dbReference>
<comment type="similarity">
    <text evidence="17">Belongs to the complex I subunit 5 family.</text>
</comment>
<feature type="transmembrane region" description="Helical" evidence="17">
    <location>
        <begin position="180"/>
        <end position="203"/>
    </location>
</feature>
<dbReference type="InterPro" id="IPR001516">
    <property type="entry name" value="Proton_antipo_N"/>
</dbReference>
<feature type="transmembrane region" description="Helical" evidence="17">
    <location>
        <begin position="269"/>
        <end position="287"/>
    </location>
</feature>
<feature type="domain" description="NADH:quinone oxidoreductase/Mrp antiporter transmembrane" evidence="18">
    <location>
        <begin position="105"/>
        <end position="381"/>
    </location>
</feature>
<evidence type="ECO:0000256" key="15">
    <source>
        <dbReference type="ARBA" id="ARBA00023136"/>
    </source>
</evidence>
<keyword evidence="6" id="KW-0679">Respiratory chain</keyword>
<dbReference type="Pfam" id="PF00662">
    <property type="entry name" value="Proton_antipo_N"/>
    <property type="match status" value="1"/>
</dbReference>
<evidence type="ECO:0000256" key="9">
    <source>
        <dbReference type="ARBA" id="ARBA00022967"/>
    </source>
</evidence>
<evidence type="ECO:0000256" key="11">
    <source>
        <dbReference type="ARBA" id="ARBA00022989"/>
    </source>
</evidence>
<keyword evidence="11 17" id="KW-1133">Transmembrane helix</keyword>
<feature type="transmembrane region" description="Helical" evidence="17">
    <location>
        <begin position="241"/>
        <end position="262"/>
    </location>
</feature>
<feature type="transmembrane region" description="Helical" evidence="17">
    <location>
        <begin position="336"/>
        <end position="359"/>
    </location>
</feature>
<dbReference type="GO" id="GO:0015990">
    <property type="term" value="P:electron transport coupled proton transport"/>
    <property type="evidence" value="ECO:0007669"/>
    <property type="project" value="TreeGrafter"/>
</dbReference>
<keyword evidence="9" id="KW-1278">Translocase</keyword>
<evidence type="ECO:0000256" key="16">
    <source>
        <dbReference type="ARBA" id="ARBA00049551"/>
    </source>
</evidence>
<feature type="domain" description="NADH dehydrogenase subunit 5 C-terminal" evidence="20">
    <location>
        <begin position="390"/>
        <end position="568"/>
    </location>
</feature>
<comment type="function">
    <text evidence="1">Core subunit of the mitochondrial membrane respiratory chain NADH dehydrogenase (Complex I) that is believed to belong to the minimal assembly required for catalysis. Complex I functions in the transfer of electrons from NADH to the respiratory chain. The immediate electron acceptor for the enzyme is believed to be ubiquinone.</text>
</comment>
<keyword evidence="15 17" id="KW-0472">Membrane</keyword>
<dbReference type="GO" id="GO:0042773">
    <property type="term" value="P:ATP synthesis coupled electron transport"/>
    <property type="evidence" value="ECO:0007669"/>
    <property type="project" value="InterPro"/>
</dbReference>
<dbReference type="GO" id="GO:0003954">
    <property type="term" value="F:NADH dehydrogenase activity"/>
    <property type="evidence" value="ECO:0007669"/>
    <property type="project" value="TreeGrafter"/>
</dbReference>
<feature type="transmembrane region" description="Helical" evidence="17">
    <location>
        <begin position="49"/>
        <end position="73"/>
    </location>
</feature>
<accession>A0A0N7CHR6</accession>
<dbReference type="PRINTS" id="PR01434">
    <property type="entry name" value="NADHDHGNASE5"/>
</dbReference>
<evidence type="ECO:0000259" key="19">
    <source>
        <dbReference type="Pfam" id="PF00662"/>
    </source>
</evidence>
<dbReference type="CTD" id="4540"/>
<evidence type="ECO:0000256" key="12">
    <source>
        <dbReference type="ARBA" id="ARBA00023027"/>
    </source>
</evidence>
<evidence type="ECO:0000256" key="2">
    <source>
        <dbReference type="ARBA" id="ARBA00004448"/>
    </source>
</evidence>
<evidence type="ECO:0000256" key="7">
    <source>
        <dbReference type="ARBA" id="ARBA00022692"/>
    </source>
</evidence>
<feature type="transmembrane region" description="Helical" evidence="17">
    <location>
        <begin position="453"/>
        <end position="473"/>
    </location>
</feature>
<feature type="transmembrane region" description="Helical" evidence="17">
    <location>
        <begin position="109"/>
        <end position="129"/>
    </location>
</feature>
<evidence type="ECO:0000256" key="13">
    <source>
        <dbReference type="ARBA" id="ARBA00023075"/>
    </source>
</evidence>
<keyword evidence="7 17" id="KW-0812">Transmembrane</keyword>
<evidence type="ECO:0000256" key="1">
    <source>
        <dbReference type="ARBA" id="ARBA00003257"/>
    </source>
</evidence>
<dbReference type="OrthoDB" id="7491768at2759"/>
<feature type="transmembrane region" description="Helical" evidence="17">
    <location>
        <begin position="550"/>
        <end position="568"/>
    </location>
</feature>
<feature type="transmembrane region" description="Helical" evidence="17">
    <location>
        <begin position="371"/>
        <end position="396"/>
    </location>
</feature>
<dbReference type="GO" id="GO:0005743">
    <property type="term" value="C:mitochondrial inner membrane"/>
    <property type="evidence" value="ECO:0007669"/>
    <property type="project" value="UniProtKB-SubCell"/>
</dbReference>
<dbReference type="PANTHER" id="PTHR42829:SF2">
    <property type="entry name" value="NADH-UBIQUINONE OXIDOREDUCTASE CHAIN 5"/>
    <property type="match status" value="1"/>
</dbReference>
<dbReference type="EC" id="7.1.1.2" evidence="3 17"/>
<proteinExistence type="inferred from homology"/>
<dbReference type="InterPro" id="IPR003945">
    <property type="entry name" value="NU5C-like"/>
</dbReference>
<dbReference type="InterPro" id="IPR001750">
    <property type="entry name" value="ND/Mrp_TM"/>
</dbReference>
<comment type="catalytic activity">
    <reaction evidence="16 17">
        <text>a ubiquinone + NADH + 5 H(+)(in) = a ubiquinol + NAD(+) + 4 H(+)(out)</text>
        <dbReference type="Rhea" id="RHEA:29091"/>
        <dbReference type="Rhea" id="RHEA-COMP:9565"/>
        <dbReference type="Rhea" id="RHEA-COMP:9566"/>
        <dbReference type="ChEBI" id="CHEBI:15378"/>
        <dbReference type="ChEBI" id="CHEBI:16389"/>
        <dbReference type="ChEBI" id="CHEBI:17976"/>
        <dbReference type="ChEBI" id="CHEBI:57540"/>
        <dbReference type="ChEBI" id="CHEBI:57945"/>
        <dbReference type="EC" id="7.1.1.2"/>
    </reaction>
</comment>
<organism evidence="21">
    <name type="scientific">Daphnia carinata</name>
    <dbReference type="NCBI Taxonomy" id="120202"/>
    <lineage>
        <taxon>Eukaryota</taxon>
        <taxon>Metazoa</taxon>
        <taxon>Ecdysozoa</taxon>
        <taxon>Arthropoda</taxon>
        <taxon>Crustacea</taxon>
        <taxon>Branchiopoda</taxon>
        <taxon>Diplostraca</taxon>
        <taxon>Cladocera</taxon>
        <taxon>Anomopoda</taxon>
        <taxon>Daphniidae</taxon>
        <taxon>Daphnia</taxon>
    </lineage>
</organism>
<evidence type="ECO:0000256" key="5">
    <source>
        <dbReference type="ARBA" id="ARBA00022448"/>
    </source>
</evidence>
<evidence type="ECO:0000256" key="14">
    <source>
        <dbReference type="ARBA" id="ARBA00023128"/>
    </source>
</evidence>
<reference evidence="21" key="1">
    <citation type="submission" date="2015-01" db="EMBL/GenBank/DDBJ databases">
        <title>The complete sequence of the mitochondrial genome of three Daphnia species from China.</title>
        <authorList>
            <person name="Cheng R."/>
            <person name="Geng X."/>
            <person name="Wang Y."/>
            <person name="Deng B."/>
            <person name="Li J."/>
            <person name="Peng S."/>
            <person name="Zhang X."/>
            <person name="Zhang H."/>
        </authorList>
    </citation>
    <scope>NUCLEOTIDE SEQUENCE</scope>
</reference>
<evidence type="ECO:0000259" key="20">
    <source>
        <dbReference type="Pfam" id="PF06455"/>
    </source>
</evidence>
<evidence type="ECO:0000256" key="6">
    <source>
        <dbReference type="ARBA" id="ARBA00022660"/>
    </source>
</evidence>
<feature type="transmembrane region" description="Helical" evidence="17">
    <location>
        <begin position="293"/>
        <end position="315"/>
    </location>
</feature>
<dbReference type="RefSeq" id="YP_009175359.1">
    <property type="nucleotide sequence ID" value="NC_028152.1"/>
</dbReference>
<evidence type="ECO:0000256" key="10">
    <source>
        <dbReference type="ARBA" id="ARBA00022982"/>
    </source>
</evidence>
<feature type="transmembrane region" description="Helical" evidence="17">
    <location>
        <begin position="417"/>
        <end position="441"/>
    </location>
</feature>
<dbReference type="GO" id="GO:0008137">
    <property type="term" value="F:NADH dehydrogenase (ubiquinone) activity"/>
    <property type="evidence" value="ECO:0007669"/>
    <property type="project" value="UniProtKB-EC"/>
</dbReference>
<comment type="function">
    <text evidence="17">Core subunit of the mitochondrial membrane respiratory chain NADH dehydrogenase (Complex I) which catalyzes electron transfer from NADH through the respiratory chain, using ubiquinone as an electron acceptor. Essential for the catalytic activity and assembly of complex I.</text>
</comment>
<evidence type="ECO:0000259" key="18">
    <source>
        <dbReference type="Pfam" id="PF00361"/>
    </source>
</evidence>
<name>A0A0N7CHR6_9CRUS</name>
<dbReference type="InterPro" id="IPR010934">
    <property type="entry name" value="NADH_DH_su5_C"/>
</dbReference>
<feature type="transmembrane region" description="Helical" evidence="17">
    <location>
        <begin position="12"/>
        <end position="29"/>
    </location>
</feature>
<evidence type="ECO:0000256" key="17">
    <source>
        <dbReference type="RuleBase" id="RU003404"/>
    </source>
</evidence>
<gene>
    <name evidence="21" type="primary">ND5</name>
</gene>
<dbReference type="AlphaFoldDB" id="A0A0N7CHR6"/>
<feature type="transmembrane region" description="Helical" evidence="17">
    <location>
        <begin position="150"/>
        <end position="168"/>
    </location>
</feature>
<dbReference type="PANTHER" id="PTHR42829">
    <property type="entry name" value="NADH-UBIQUINONE OXIDOREDUCTASE CHAIN 5"/>
    <property type="match status" value="1"/>
</dbReference>
<feature type="transmembrane region" description="Helical" evidence="17">
    <location>
        <begin position="85"/>
        <end position="103"/>
    </location>
</feature>
<comment type="subcellular location">
    <subcellularLocation>
        <location evidence="2">Mitochondrion inner membrane</location>
        <topology evidence="2">Multi-pass membrane protein</topology>
    </subcellularLocation>
</comment>
<keyword evidence="10" id="KW-0249">Electron transport</keyword>
<dbReference type="GeneID" id="26118525"/>